<dbReference type="RefSeq" id="WP_346247716.1">
    <property type="nucleotide sequence ID" value="NZ_JBDIZK010000009.1"/>
</dbReference>
<protein>
    <submittedName>
        <fullName evidence="2">YgjP-like metallopeptidase domain-containing protein</fullName>
    </submittedName>
</protein>
<organism evidence="2 3">
    <name type="scientific">Sphingomonas rustica</name>
    <dbReference type="NCBI Taxonomy" id="3103142"/>
    <lineage>
        <taxon>Bacteria</taxon>
        <taxon>Pseudomonadati</taxon>
        <taxon>Pseudomonadota</taxon>
        <taxon>Alphaproteobacteria</taxon>
        <taxon>Sphingomonadales</taxon>
        <taxon>Sphingomonadaceae</taxon>
        <taxon>Sphingomonas</taxon>
    </lineage>
</organism>
<evidence type="ECO:0000313" key="2">
    <source>
        <dbReference type="EMBL" id="MEN3748617.1"/>
    </source>
</evidence>
<dbReference type="PANTHER" id="PTHR30399:SF1">
    <property type="entry name" value="UTP PYROPHOSPHATASE"/>
    <property type="match status" value="1"/>
</dbReference>
<dbReference type="InterPro" id="IPR053136">
    <property type="entry name" value="UTP_pyrophosphatase-like"/>
</dbReference>
<dbReference type="EMBL" id="JBDIZK010000009">
    <property type="protein sequence ID" value="MEN3748617.1"/>
    <property type="molecule type" value="Genomic_DNA"/>
</dbReference>
<dbReference type="Pfam" id="PF01863">
    <property type="entry name" value="YgjP-like"/>
    <property type="match status" value="1"/>
</dbReference>
<evidence type="ECO:0000313" key="3">
    <source>
        <dbReference type="Proteomes" id="UP001427805"/>
    </source>
</evidence>
<dbReference type="Proteomes" id="UP001427805">
    <property type="component" value="Unassembled WGS sequence"/>
</dbReference>
<reference evidence="2 3" key="1">
    <citation type="submission" date="2024-05" db="EMBL/GenBank/DDBJ databases">
        <title>Sphingomonas sp. HF-S3 16S ribosomal RNA gene Genome sequencing and assembly.</title>
        <authorList>
            <person name="Lee H."/>
        </authorList>
    </citation>
    <scope>NUCLEOTIDE SEQUENCE [LARGE SCALE GENOMIC DNA]</scope>
    <source>
        <strain evidence="2 3">HF-S3</strain>
    </source>
</reference>
<gene>
    <name evidence="2" type="ORF">TPR58_15680</name>
</gene>
<dbReference type="Gene3D" id="3.30.2010.10">
    <property type="entry name" value="Metalloproteases ('zincins'), catalytic domain"/>
    <property type="match status" value="1"/>
</dbReference>
<dbReference type="PANTHER" id="PTHR30399">
    <property type="entry name" value="UNCHARACTERIZED PROTEIN YGJP"/>
    <property type="match status" value="1"/>
</dbReference>
<keyword evidence="3" id="KW-1185">Reference proteome</keyword>
<sequence length="208" mass="23546">MRLAVDPRNGRVRLTIPPRVSERKALAWAEAQRGWIDQQCARLPQGRPFVPGARVPLEDDEVEIVWPSTVGRMPRLIGDRLVCGGPREGLERRVERWFRAEALRILSEETAEYAARAGVTVTRVAVGDPRGRWGSCAASGEIRYSWRLILAPSFVRRATVAHEVAHRVHMDHSAAFHRFTEALFEADPTPARLWLRKHGAGLHWIGRD</sequence>
<comment type="caution">
    <text evidence="2">The sequence shown here is derived from an EMBL/GenBank/DDBJ whole genome shotgun (WGS) entry which is preliminary data.</text>
</comment>
<dbReference type="CDD" id="cd07344">
    <property type="entry name" value="M48_yhfN_like"/>
    <property type="match status" value="1"/>
</dbReference>
<name>A0ABV0BE04_9SPHN</name>
<evidence type="ECO:0000259" key="1">
    <source>
        <dbReference type="Pfam" id="PF01863"/>
    </source>
</evidence>
<dbReference type="InterPro" id="IPR002725">
    <property type="entry name" value="YgjP-like_metallopeptidase"/>
</dbReference>
<accession>A0ABV0BE04</accession>
<feature type="domain" description="YgjP-like metallopeptidase" evidence="1">
    <location>
        <begin position="2"/>
        <end position="198"/>
    </location>
</feature>
<proteinExistence type="predicted"/>